<dbReference type="STRING" id="431306.AGA_2211"/>
<dbReference type="OrthoDB" id="7217491at2"/>
<keyword evidence="5" id="KW-1185">Reference proteome</keyword>
<protein>
    <recommendedName>
        <fullName evidence="6">Auto-transporter adhesin head GIN domain-containing protein</fullName>
    </recommendedName>
</protein>
<dbReference type="Proteomes" id="UP000657200">
    <property type="component" value="Unassembled WGS sequence"/>
</dbReference>
<evidence type="ECO:0000313" key="5">
    <source>
        <dbReference type="Proteomes" id="UP000657200"/>
    </source>
</evidence>
<accession>A0A0U5F992</accession>
<evidence type="ECO:0008006" key="6">
    <source>
        <dbReference type="Google" id="ProtNLM"/>
    </source>
</evidence>
<reference evidence="2" key="2">
    <citation type="submission" date="2014-09" db="EMBL/GenBank/DDBJ databases">
        <authorList>
            <person name="Magalhaes I.L.F."/>
            <person name="Oliveira U."/>
            <person name="Santos F.R."/>
            <person name="Vidigal T.H.D.A."/>
            <person name="Brescovit A.D."/>
            <person name="Santos A.J."/>
        </authorList>
    </citation>
    <scope>NUCLEOTIDE SEQUENCE</scope>
    <source>
        <strain evidence="2">LMG 23848T</strain>
    </source>
</reference>
<organism evidence="2 4">
    <name type="scientific">Acetobacter ghanensis</name>
    <dbReference type="NCBI Taxonomy" id="431306"/>
    <lineage>
        <taxon>Bacteria</taxon>
        <taxon>Pseudomonadati</taxon>
        <taxon>Pseudomonadota</taxon>
        <taxon>Alphaproteobacteria</taxon>
        <taxon>Acetobacterales</taxon>
        <taxon>Acetobacteraceae</taxon>
        <taxon>Acetobacter</taxon>
    </lineage>
</organism>
<dbReference type="Gene3D" id="2.160.20.120">
    <property type="match status" value="1"/>
</dbReference>
<evidence type="ECO:0000313" key="2">
    <source>
        <dbReference type="EMBL" id="CEF56845.1"/>
    </source>
</evidence>
<reference evidence="4" key="1">
    <citation type="submission" date="2014-09" db="EMBL/GenBank/DDBJ databases">
        <authorList>
            <person name="Illeghems K.G."/>
        </authorList>
    </citation>
    <scope>NUCLEOTIDE SEQUENCE [LARGE SCALE GENOMIC DNA]</scope>
    <source>
        <strain evidence="4">LMG 23848T</strain>
    </source>
</reference>
<dbReference type="EMBL" id="LN609302">
    <property type="protein sequence ID" value="CEF56845.1"/>
    <property type="molecule type" value="Genomic_DNA"/>
</dbReference>
<dbReference type="EMBL" id="WOTE01000002">
    <property type="protein sequence ID" value="NHO39104.1"/>
    <property type="molecule type" value="Genomic_DNA"/>
</dbReference>
<evidence type="ECO:0000313" key="3">
    <source>
        <dbReference type="EMBL" id="NHO39104.1"/>
    </source>
</evidence>
<feature type="chain" id="PRO_5006856701" description="Auto-transporter adhesin head GIN domain-containing protein" evidence="1">
    <location>
        <begin position="28"/>
        <end position="259"/>
    </location>
</feature>
<keyword evidence="1" id="KW-0732">Signal</keyword>
<dbReference type="PATRIC" id="fig|431306.5.peg.2281"/>
<name>A0A0U5F992_9PROT</name>
<evidence type="ECO:0000313" key="4">
    <source>
        <dbReference type="Proteomes" id="UP000068250"/>
    </source>
</evidence>
<feature type="signal peptide" evidence="1">
    <location>
        <begin position="1"/>
        <end position="27"/>
    </location>
</feature>
<dbReference type="Proteomes" id="UP000068250">
    <property type="component" value="Chromosome I"/>
</dbReference>
<evidence type="ECO:0000256" key="1">
    <source>
        <dbReference type="SAM" id="SignalP"/>
    </source>
</evidence>
<gene>
    <name evidence="2" type="ORF">AGA_2211</name>
    <name evidence="3" type="ORF">GOB80_05265</name>
</gene>
<sequence length="259" mass="26108">MLHFSARPLFALLLCATSLCLTSNAFAHEIPGKRVQVSAPCLSALHVVADKTVSAAINIPGEQPAGLQSATAPDGTITLTQAGCPSGQSLELHTPPAMPVAIDSPQATRIVIDDRTGLLSIHSGSGAIDVGKSGPIDLASESSGPISISTLVSSARLRSTSSAPIAIQQVNAPALAVYLAGTASLTAPSGTLKALDINNAGTGNATFGGTTVVAALHVQNTGNISVRKATGTVATERDGRGRIDINIPAEASTQQNGHD</sequence>
<dbReference type="RefSeq" id="WP_059024240.1">
    <property type="nucleotide sequence ID" value="NZ_JBNZCO010000002.1"/>
</dbReference>
<dbReference type="AlphaFoldDB" id="A0A0U5F992"/>
<proteinExistence type="predicted"/>
<reference evidence="3 5" key="3">
    <citation type="journal article" date="2020" name="Int. J. Syst. Evol. Microbiol.">
        <title>Novel acetic acid bacteria from cider fermentations: Acetobacter conturbans sp. nov. and Acetobacter fallax sp. nov.</title>
        <authorList>
            <person name="Sombolestani A.S."/>
            <person name="Cleenwerck I."/>
            <person name="Cnockaert M."/>
            <person name="Borremans W."/>
            <person name="Wieme A.D."/>
            <person name="De Vuyst L."/>
            <person name="Vandamme P."/>
        </authorList>
    </citation>
    <scope>NUCLEOTIDE SEQUENCE [LARGE SCALE GENOMIC DNA]</scope>
    <source>
        <strain evidence="3 5">LMG 23848</strain>
    </source>
</reference>